<dbReference type="InterPro" id="IPR008366">
    <property type="entry name" value="NFAT"/>
</dbReference>
<dbReference type="AlphaFoldDB" id="A0A498LND8"/>
<dbReference type="GO" id="GO:0005634">
    <property type="term" value="C:nucleus"/>
    <property type="evidence" value="ECO:0007669"/>
    <property type="project" value="UniProtKB-SubCell"/>
</dbReference>
<evidence type="ECO:0000259" key="10">
    <source>
        <dbReference type="PROSITE" id="PS50254"/>
    </source>
</evidence>
<dbReference type="Pfam" id="PF16179">
    <property type="entry name" value="RHD_dimer"/>
    <property type="match status" value="1"/>
</dbReference>
<dbReference type="InterPro" id="IPR032397">
    <property type="entry name" value="RHD_dimer"/>
</dbReference>
<evidence type="ECO:0000256" key="1">
    <source>
        <dbReference type="ARBA" id="ARBA00004123"/>
    </source>
</evidence>
<dbReference type="STRING" id="84645.A0A498LND8"/>
<dbReference type="GO" id="GO:0060429">
    <property type="term" value="P:epithelium development"/>
    <property type="evidence" value="ECO:0007669"/>
    <property type="project" value="UniProtKB-ARBA"/>
</dbReference>
<feature type="compositionally biased region" description="Low complexity" evidence="9">
    <location>
        <begin position="886"/>
        <end position="896"/>
    </location>
</feature>
<dbReference type="GO" id="GO:0000981">
    <property type="term" value="F:DNA-binding transcription factor activity, RNA polymerase II-specific"/>
    <property type="evidence" value="ECO:0007669"/>
    <property type="project" value="TreeGrafter"/>
</dbReference>
<dbReference type="InterPro" id="IPR008967">
    <property type="entry name" value="p53-like_TF_DNA-bd_sf"/>
</dbReference>
<dbReference type="EMBL" id="QBIY01013325">
    <property type="protein sequence ID" value="RXN08284.1"/>
    <property type="molecule type" value="Genomic_DNA"/>
</dbReference>
<name>A0A498LND8_LABRO</name>
<dbReference type="Gene3D" id="2.60.40.340">
    <property type="entry name" value="Rel homology domain (RHD), DNA-binding domain"/>
    <property type="match status" value="2"/>
</dbReference>
<feature type="compositionally biased region" description="Basic and acidic residues" evidence="9">
    <location>
        <begin position="118"/>
        <end position="127"/>
    </location>
</feature>
<feature type="region of interest" description="Disordered" evidence="9">
    <location>
        <begin position="913"/>
        <end position="938"/>
    </location>
</feature>
<feature type="region of interest" description="Disordered" evidence="9">
    <location>
        <begin position="118"/>
        <end position="180"/>
    </location>
</feature>
<comment type="caution">
    <text evidence="11">The sequence shown here is derived from an EMBL/GenBank/DDBJ whole genome shotgun (WGS) entry which is preliminary data.</text>
</comment>
<keyword evidence="5" id="KW-0805">Transcription regulation</keyword>
<evidence type="ECO:0000256" key="6">
    <source>
        <dbReference type="ARBA" id="ARBA00023125"/>
    </source>
</evidence>
<keyword evidence="3" id="KW-0963">Cytoplasm</keyword>
<sequence length="1022" mass="112777">MSSFYGDKTALGLAEELSQVHCQDELEFEYLFEYGSTAALQDDQSISSHKDLISSPGLSYPVEEAQPYGIKPCAASFTELSAEGLSGYEQLEPKGFLENIRPNSQALSPRIEITPSREHYSHGRDSLQNHLINTSPSPGLTVPGHDPLAYREPQCLSPASSNSSPSWHSENLSPWASPCVSPSNSQAAGELCPRLQGVHTGSPRTSPGTSPRTSLAEDGCVGPRSPSPRPGSRSTSPLCKRTYDMYRNLVPVARSRSPSPHGGHEEHHAHHYGSNNISGVMNGFGAAQASSIPTKIVKTNQQAYSVYPDNHTESYLVSCDQDVKTKPGPEPFFVIPQIWPKQLVPGICSIPVASLPPLEWPLPSRTDQYELHIEVQPKPHHRAHYETEGSRGAVKAPTGGHPVVQEVVFIRSFYRHSNGSCILKTHDIAQFVYHREFDVARRSGQHPSDVSALLKIGDCLGKAKMFNAFHSLALAVLRGYRGKEPLGLQIFIGTADERILKPHAFYQVHRITGKTVTTTSYEKIINSTKVLEIPLEPKNNMKAIIDCAGILKLRNADIELRKGETDIGRKNTRVRLVFRVHIPQQGGQHVSLQAASHPIECSQRSAHELPMVEKQDMDACSVLGGQQMILTGQNFSADSKVIFMEKTHEGQQMWELEATVDKDKSQASMLFIEVPPYRDPSICHPAKVNFYVINGKRKRSQPQHFTYTPLPVPSIKTEPVDEYEPGRMGYSMSQMLGVSPQQYYNPRGVITPDSGLVPGLVPCQQTRLGVSPPDHRFQQQSPAIMYSRPGKSLSSSPIYSQTGPAMIPDSHRSVLVHTGSPAQSSHLAGQHPSNQHSSIIQFSPTNHHMLRGGDPPAPPPPEHQHIIYCEGYDQHGPQATGANRSPAPAQAPQHPQNYPTVIQQQPFLQRVAKDRSPPVQVEPQRCSSAEEQRTSAPGRVTVKQENLDQAYLDDGCTLANLEDRTRIRSCCTYPEKQPDLNKIVMGGSPQEMERAMLDGKTEADRTGSQRWNFFCILLIGFP</sequence>
<keyword evidence="4" id="KW-0597">Phosphoprotein</keyword>
<feature type="compositionally biased region" description="Polar residues" evidence="9">
    <location>
        <begin position="202"/>
        <end position="213"/>
    </location>
</feature>
<dbReference type="SMART" id="SM00429">
    <property type="entry name" value="IPT"/>
    <property type="match status" value="1"/>
</dbReference>
<dbReference type="Gene3D" id="2.60.40.10">
    <property type="entry name" value="Immunoglobulins"/>
    <property type="match status" value="1"/>
</dbReference>
<evidence type="ECO:0000256" key="7">
    <source>
        <dbReference type="ARBA" id="ARBA00023163"/>
    </source>
</evidence>
<accession>A0A498LND8</accession>
<proteinExistence type="predicted"/>
<dbReference type="GO" id="GO:0005667">
    <property type="term" value="C:transcription regulator complex"/>
    <property type="evidence" value="ECO:0007669"/>
    <property type="project" value="TreeGrafter"/>
</dbReference>
<reference evidence="11 12" key="1">
    <citation type="submission" date="2018-03" db="EMBL/GenBank/DDBJ databases">
        <title>Draft genome sequence of Rohu Carp (Labeo rohita).</title>
        <authorList>
            <person name="Das P."/>
            <person name="Kushwaha B."/>
            <person name="Joshi C.G."/>
            <person name="Kumar D."/>
            <person name="Nagpure N.S."/>
            <person name="Sahoo L."/>
            <person name="Das S.P."/>
            <person name="Bit A."/>
            <person name="Patnaik S."/>
            <person name="Meher P.K."/>
            <person name="Jayasankar P."/>
            <person name="Koringa P.G."/>
            <person name="Patel N.V."/>
            <person name="Hinsu A.T."/>
            <person name="Kumar R."/>
            <person name="Pandey M."/>
            <person name="Agarwal S."/>
            <person name="Srivastava S."/>
            <person name="Singh M."/>
            <person name="Iquebal M.A."/>
            <person name="Jaiswal S."/>
            <person name="Angadi U.B."/>
            <person name="Kumar N."/>
            <person name="Raza M."/>
            <person name="Shah T.M."/>
            <person name="Rai A."/>
            <person name="Jena J.K."/>
        </authorList>
    </citation>
    <scope>NUCLEOTIDE SEQUENCE [LARGE SCALE GENOMIC DNA]</scope>
    <source>
        <strain evidence="11">DASCIFA01</strain>
        <tissue evidence="11">Testis</tissue>
    </source>
</reference>
<feature type="domain" description="RHD" evidence="10">
    <location>
        <begin position="353"/>
        <end position="606"/>
    </location>
</feature>
<dbReference type="GO" id="GO:0009653">
    <property type="term" value="P:anatomical structure morphogenesis"/>
    <property type="evidence" value="ECO:0007669"/>
    <property type="project" value="UniProtKB-ARBA"/>
</dbReference>
<dbReference type="InterPro" id="IPR037059">
    <property type="entry name" value="RHD_DNA_bind_dom_sf"/>
</dbReference>
<dbReference type="InterPro" id="IPR002909">
    <property type="entry name" value="IPT_dom"/>
</dbReference>
<evidence type="ECO:0000313" key="12">
    <source>
        <dbReference type="Proteomes" id="UP000290572"/>
    </source>
</evidence>
<dbReference type="Pfam" id="PF00554">
    <property type="entry name" value="RHD_DNA_bind"/>
    <property type="match status" value="1"/>
</dbReference>
<evidence type="ECO:0000313" key="11">
    <source>
        <dbReference type="EMBL" id="RXN08284.1"/>
    </source>
</evidence>
<feature type="compositionally biased region" description="Low complexity" evidence="9">
    <location>
        <begin position="157"/>
        <end position="174"/>
    </location>
</feature>
<dbReference type="GO" id="GO:0033173">
    <property type="term" value="P:calcineurin-NFAT signaling cascade"/>
    <property type="evidence" value="ECO:0007669"/>
    <property type="project" value="TreeGrafter"/>
</dbReference>
<keyword evidence="7" id="KW-0804">Transcription</keyword>
<dbReference type="GO" id="GO:0007399">
    <property type="term" value="P:nervous system development"/>
    <property type="evidence" value="ECO:0007669"/>
    <property type="project" value="UniProtKB-ARBA"/>
</dbReference>
<evidence type="ECO:0000256" key="4">
    <source>
        <dbReference type="ARBA" id="ARBA00022553"/>
    </source>
</evidence>
<dbReference type="GO" id="GO:0000978">
    <property type="term" value="F:RNA polymerase II cis-regulatory region sequence-specific DNA binding"/>
    <property type="evidence" value="ECO:0007669"/>
    <property type="project" value="TreeGrafter"/>
</dbReference>
<dbReference type="InterPro" id="IPR014756">
    <property type="entry name" value="Ig_E-set"/>
</dbReference>
<feature type="region of interest" description="Disordered" evidence="9">
    <location>
        <begin position="845"/>
        <end position="864"/>
    </location>
</feature>
<dbReference type="PROSITE" id="PS50254">
    <property type="entry name" value="REL_2"/>
    <property type="match status" value="1"/>
</dbReference>
<evidence type="ECO:0000256" key="3">
    <source>
        <dbReference type="ARBA" id="ARBA00022490"/>
    </source>
</evidence>
<protein>
    <submittedName>
        <fullName evidence="11">Nuclear factor of activated T-cytoplasmic 2-like isoform X1</fullName>
    </submittedName>
</protein>
<gene>
    <name evidence="11" type="ORF">ROHU_011617</name>
</gene>
<evidence type="ECO:0000256" key="8">
    <source>
        <dbReference type="ARBA" id="ARBA00023242"/>
    </source>
</evidence>
<keyword evidence="12" id="KW-1185">Reference proteome</keyword>
<dbReference type="FunFam" id="2.60.40.10:FF:000040">
    <property type="entry name" value="Nuclear factor of activated T-cells, cytoplasmic, calcineurin-dependent 2"/>
    <property type="match status" value="1"/>
</dbReference>
<dbReference type="Proteomes" id="UP000290572">
    <property type="component" value="Unassembled WGS sequence"/>
</dbReference>
<feature type="compositionally biased region" description="Polar residues" evidence="9">
    <location>
        <begin position="128"/>
        <end position="138"/>
    </location>
</feature>
<dbReference type="GO" id="GO:0005737">
    <property type="term" value="C:cytoplasm"/>
    <property type="evidence" value="ECO:0007669"/>
    <property type="project" value="UniProtKB-SubCell"/>
</dbReference>
<dbReference type="SUPFAM" id="SSF81296">
    <property type="entry name" value="E set domains"/>
    <property type="match status" value="1"/>
</dbReference>
<keyword evidence="6" id="KW-0238">DNA-binding</keyword>
<feature type="region of interest" description="Disordered" evidence="9">
    <location>
        <begin position="873"/>
        <end position="897"/>
    </location>
</feature>
<dbReference type="PANTHER" id="PTHR12533:SF4">
    <property type="entry name" value="NUCLEAR FACTOR OF ACTIVATED T-CELLS, CYTOPLASMIC 2"/>
    <property type="match status" value="1"/>
</dbReference>
<evidence type="ECO:0000256" key="2">
    <source>
        <dbReference type="ARBA" id="ARBA00004496"/>
    </source>
</evidence>
<organism evidence="11 12">
    <name type="scientific">Labeo rohita</name>
    <name type="common">Indian major carp</name>
    <name type="synonym">Cyprinus rohita</name>
    <dbReference type="NCBI Taxonomy" id="84645"/>
    <lineage>
        <taxon>Eukaryota</taxon>
        <taxon>Metazoa</taxon>
        <taxon>Chordata</taxon>
        <taxon>Craniata</taxon>
        <taxon>Vertebrata</taxon>
        <taxon>Euteleostomi</taxon>
        <taxon>Actinopterygii</taxon>
        <taxon>Neopterygii</taxon>
        <taxon>Teleostei</taxon>
        <taxon>Ostariophysi</taxon>
        <taxon>Cypriniformes</taxon>
        <taxon>Cyprinidae</taxon>
        <taxon>Labeoninae</taxon>
        <taxon>Labeonini</taxon>
        <taxon>Labeo</taxon>
    </lineage>
</organism>
<feature type="region of interest" description="Disordered" evidence="9">
    <location>
        <begin position="195"/>
        <end position="238"/>
    </location>
</feature>
<dbReference type="InterPro" id="IPR013783">
    <property type="entry name" value="Ig-like_fold"/>
</dbReference>
<comment type="subcellular location">
    <subcellularLocation>
        <location evidence="2">Cytoplasm</location>
    </subcellularLocation>
    <subcellularLocation>
        <location evidence="1">Nucleus</location>
    </subcellularLocation>
</comment>
<feature type="compositionally biased region" description="Polar residues" evidence="9">
    <location>
        <begin position="820"/>
        <end position="839"/>
    </location>
</feature>
<dbReference type="SUPFAM" id="SSF49417">
    <property type="entry name" value="p53-like transcription factors"/>
    <property type="match status" value="2"/>
</dbReference>
<feature type="region of interest" description="Disordered" evidence="9">
    <location>
        <begin position="816"/>
        <end position="839"/>
    </location>
</feature>
<dbReference type="PANTHER" id="PTHR12533">
    <property type="entry name" value="NFAT"/>
    <property type="match status" value="1"/>
</dbReference>
<evidence type="ECO:0000256" key="5">
    <source>
        <dbReference type="ARBA" id="ARBA00023015"/>
    </source>
</evidence>
<keyword evidence="8" id="KW-0539">Nucleus</keyword>
<dbReference type="InterPro" id="IPR011539">
    <property type="entry name" value="RHD_DNA_bind_dom"/>
</dbReference>
<evidence type="ECO:0000256" key="9">
    <source>
        <dbReference type="SAM" id="MobiDB-lite"/>
    </source>
</evidence>